<name>A0A364NPH1_9GAMM</name>
<evidence type="ECO:0000313" key="2">
    <source>
        <dbReference type="EMBL" id="RAU18983.1"/>
    </source>
</evidence>
<dbReference type="RefSeq" id="WP_112158371.1">
    <property type="nucleotide sequence ID" value="NZ_QKRX01000003.1"/>
</dbReference>
<dbReference type="Gene3D" id="3.40.190.10">
    <property type="entry name" value="Periplasmic binding protein-like II"/>
    <property type="match status" value="1"/>
</dbReference>
<protein>
    <recommendedName>
        <fullName evidence="4">Phosphate ABC transporter substrate-binding protein</fullName>
    </recommendedName>
</protein>
<dbReference type="Proteomes" id="UP000250744">
    <property type="component" value="Unassembled WGS sequence"/>
</dbReference>
<evidence type="ECO:0000313" key="3">
    <source>
        <dbReference type="Proteomes" id="UP000250744"/>
    </source>
</evidence>
<feature type="signal peptide" evidence="1">
    <location>
        <begin position="1"/>
        <end position="19"/>
    </location>
</feature>
<dbReference type="OrthoDB" id="5368544at2"/>
<keyword evidence="1" id="KW-0732">Signal</keyword>
<organism evidence="2 3">
    <name type="scientific">Nitrincola tibetensis</name>
    <dbReference type="NCBI Taxonomy" id="2219697"/>
    <lineage>
        <taxon>Bacteria</taxon>
        <taxon>Pseudomonadati</taxon>
        <taxon>Pseudomonadota</taxon>
        <taxon>Gammaproteobacteria</taxon>
        <taxon>Oceanospirillales</taxon>
        <taxon>Oceanospirillaceae</taxon>
        <taxon>Nitrincola</taxon>
    </lineage>
</organism>
<evidence type="ECO:0000256" key="1">
    <source>
        <dbReference type="SAM" id="SignalP"/>
    </source>
</evidence>
<reference evidence="2 3" key="1">
    <citation type="submission" date="2018-06" db="EMBL/GenBank/DDBJ databases">
        <title>Nitrincola tibetense sp. nov., isolated from Lake XuguoCo on Tibetan Plateau.</title>
        <authorList>
            <person name="Xing P."/>
        </authorList>
    </citation>
    <scope>NUCLEOTIDE SEQUENCE [LARGE SCALE GENOMIC DNA]</scope>
    <source>
        <strain evidence="3">xg18</strain>
    </source>
</reference>
<dbReference type="EMBL" id="QKRX01000003">
    <property type="protein sequence ID" value="RAU18983.1"/>
    <property type="molecule type" value="Genomic_DNA"/>
</dbReference>
<accession>A0A364NPH1</accession>
<gene>
    <name evidence="2" type="ORF">DN062_05795</name>
</gene>
<comment type="caution">
    <text evidence="2">The sequence shown here is derived from an EMBL/GenBank/DDBJ whole genome shotgun (WGS) entry which is preliminary data.</text>
</comment>
<sequence length="145" mass="16736">MKSKIFAVHTFLILLIASAPMKTLLAESNNLVLVVHKNSQITEITKQQAVHLFFGRVKSLPHTGIIEVIDFQPYRSEFYRDLVDRDISEINAYWARLRFSGKTRPPRQVFSFQELKNQLELYNNAISYSPADLVADELRVVTLIE</sequence>
<proteinExistence type="predicted"/>
<feature type="chain" id="PRO_5016859091" description="Phosphate ABC transporter substrate-binding protein" evidence="1">
    <location>
        <begin position="20"/>
        <end position="145"/>
    </location>
</feature>
<dbReference type="AlphaFoldDB" id="A0A364NPH1"/>
<evidence type="ECO:0008006" key="4">
    <source>
        <dbReference type="Google" id="ProtNLM"/>
    </source>
</evidence>
<keyword evidence="3" id="KW-1185">Reference proteome</keyword>